<dbReference type="RefSeq" id="WP_196099527.1">
    <property type="nucleotide sequence ID" value="NZ_CP064939.1"/>
</dbReference>
<reference evidence="2 3" key="1">
    <citation type="submission" date="2020-11" db="EMBL/GenBank/DDBJ databases">
        <title>Pedobacter endophytica, an endophytic bacteria isolated form Carex pumila.</title>
        <authorList>
            <person name="Peng Y."/>
            <person name="Jiang L."/>
            <person name="Lee J."/>
        </authorList>
    </citation>
    <scope>NUCLEOTIDE SEQUENCE [LARGE SCALE GENOMIC DNA]</scope>
    <source>
        <strain evidence="2 3">JBR3-12</strain>
    </source>
</reference>
<organism evidence="2 3">
    <name type="scientific">Pedobacter endophyticus</name>
    <dbReference type="NCBI Taxonomy" id="2789740"/>
    <lineage>
        <taxon>Bacteria</taxon>
        <taxon>Pseudomonadati</taxon>
        <taxon>Bacteroidota</taxon>
        <taxon>Sphingobacteriia</taxon>
        <taxon>Sphingobacteriales</taxon>
        <taxon>Sphingobacteriaceae</taxon>
        <taxon>Pedobacter</taxon>
    </lineage>
</organism>
<dbReference type="EMBL" id="CP064939">
    <property type="protein sequence ID" value="QPH40070.1"/>
    <property type="molecule type" value="Genomic_DNA"/>
</dbReference>
<dbReference type="Gene3D" id="2.20.20.40">
    <property type="entry name" value="Integron cassette protein"/>
    <property type="match status" value="1"/>
</dbReference>
<dbReference type="Gene3D" id="1.20.5.1210">
    <property type="entry name" value="Integron cassette protein helical domain"/>
    <property type="match status" value="1"/>
</dbReference>
<dbReference type="InterPro" id="IPR041376">
    <property type="entry name" value="Hfx_Cass5"/>
</dbReference>
<dbReference type="AlphaFoldDB" id="A0A7S9PZL5"/>
<feature type="domain" description="Integron Cassette Protein Hfx-Cass5" evidence="1">
    <location>
        <begin position="4"/>
        <end position="79"/>
    </location>
</feature>
<evidence type="ECO:0000259" key="1">
    <source>
        <dbReference type="Pfam" id="PF18287"/>
    </source>
</evidence>
<evidence type="ECO:0000313" key="3">
    <source>
        <dbReference type="Proteomes" id="UP000594759"/>
    </source>
</evidence>
<name>A0A7S9PZL5_9SPHI</name>
<protein>
    <recommendedName>
        <fullName evidence="1">Integron Cassette Protein Hfx-Cass5 domain-containing protein</fullName>
    </recommendedName>
</protein>
<gene>
    <name evidence="2" type="ORF">IZT61_01940</name>
</gene>
<sequence>MKIDQISEIGIDIEERLCIKPSIARFDLIYRTATEVHWDANGLFLFSPKPRELTYLDWYIHIVAVVNDECGYKLVLSDKTIWTNIPDELKWGILKLDKKTFKGK</sequence>
<dbReference type="Proteomes" id="UP000594759">
    <property type="component" value="Chromosome"/>
</dbReference>
<evidence type="ECO:0000313" key="2">
    <source>
        <dbReference type="EMBL" id="QPH40070.1"/>
    </source>
</evidence>
<accession>A0A7S9PZL5</accession>
<proteinExistence type="predicted"/>
<keyword evidence="3" id="KW-1185">Reference proteome</keyword>
<dbReference type="KEGG" id="pex:IZT61_01940"/>
<dbReference type="Pfam" id="PF18287">
    <property type="entry name" value="Hfx_Cass5"/>
    <property type="match status" value="1"/>
</dbReference>